<sequence>MLPFEGKSFDFHDVIGASGSLLNDGHTSAGDGPYYGVYATAEVATETMPMPVPIGVYGRAMVSQKPFMPERPKKRAPPEYIPQDSYGMRGHSNQNTPYFTPAHGDQGGAFGGGFSNPPGPSSYPTPGGHNPFERTGGRGDPPGPPGGGGPGGGGDDHGVEVHPGFRTRPGTVIMWTVLPVPLMLTHENTHLN</sequence>
<accession>A0A6A5A8B0</accession>
<feature type="region of interest" description="Disordered" evidence="1">
    <location>
        <begin position="68"/>
        <end position="166"/>
    </location>
</feature>
<proteinExistence type="predicted"/>
<dbReference type="EMBL" id="VJMI01016199">
    <property type="protein sequence ID" value="KAF0720957.1"/>
    <property type="molecule type" value="Genomic_DNA"/>
</dbReference>
<dbReference type="VEuPathDB" id="FungiDB:H257_19458"/>
<feature type="compositionally biased region" description="Gly residues" evidence="1">
    <location>
        <begin position="105"/>
        <end position="114"/>
    </location>
</feature>
<gene>
    <name evidence="2" type="ORF">AaE_010227</name>
</gene>
<dbReference type="AlphaFoldDB" id="A0A6A5A8B0"/>
<evidence type="ECO:0000313" key="3">
    <source>
        <dbReference type="Proteomes" id="UP000469452"/>
    </source>
</evidence>
<evidence type="ECO:0000256" key="1">
    <source>
        <dbReference type="SAM" id="MobiDB-lite"/>
    </source>
</evidence>
<name>A0A6A5A8B0_APHAT</name>
<protein>
    <submittedName>
        <fullName evidence="2">Uncharacterized protein</fullName>
    </submittedName>
</protein>
<dbReference type="Proteomes" id="UP000469452">
    <property type="component" value="Unassembled WGS sequence"/>
</dbReference>
<comment type="caution">
    <text evidence="2">The sequence shown here is derived from an EMBL/GenBank/DDBJ whole genome shotgun (WGS) entry which is preliminary data.</text>
</comment>
<evidence type="ECO:0000313" key="2">
    <source>
        <dbReference type="EMBL" id="KAF0720957.1"/>
    </source>
</evidence>
<reference evidence="2 3" key="1">
    <citation type="submission" date="2019-06" db="EMBL/GenBank/DDBJ databases">
        <title>Genomics analysis of Aphanomyces spp. identifies a new class of oomycete effector associated with host adaptation.</title>
        <authorList>
            <person name="Gaulin E."/>
        </authorList>
    </citation>
    <scope>NUCLEOTIDE SEQUENCE [LARGE SCALE GENOMIC DNA]</scope>
    <source>
        <strain evidence="2 3">E</strain>
    </source>
</reference>
<organism evidence="2 3">
    <name type="scientific">Aphanomyces astaci</name>
    <name type="common">Crayfish plague agent</name>
    <dbReference type="NCBI Taxonomy" id="112090"/>
    <lineage>
        <taxon>Eukaryota</taxon>
        <taxon>Sar</taxon>
        <taxon>Stramenopiles</taxon>
        <taxon>Oomycota</taxon>
        <taxon>Saprolegniomycetes</taxon>
        <taxon>Saprolegniales</taxon>
        <taxon>Verrucalvaceae</taxon>
        <taxon>Aphanomyces</taxon>
    </lineage>
</organism>